<accession>A0AAN8WU90</accession>
<feature type="transmembrane region" description="Helical" evidence="1">
    <location>
        <begin position="248"/>
        <end position="267"/>
    </location>
</feature>
<reference evidence="3 4" key="1">
    <citation type="submission" date="2023-11" db="EMBL/GenBank/DDBJ databases">
        <title>Halocaridina rubra genome assembly.</title>
        <authorList>
            <person name="Smith C."/>
        </authorList>
    </citation>
    <scope>NUCLEOTIDE SEQUENCE [LARGE SCALE GENOMIC DNA]</scope>
    <source>
        <strain evidence="3">EP-1</strain>
        <tissue evidence="3">Whole</tissue>
    </source>
</reference>
<feature type="transmembrane region" description="Helical" evidence="1">
    <location>
        <begin position="410"/>
        <end position="430"/>
    </location>
</feature>
<feature type="transmembrane region" description="Helical" evidence="1">
    <location>
        <begin position="328"/>
        <end position="346"/>
    </location>
</feature>
<feature type="transmembrane region" description="Helical" evidence="1">
    <location>
        <begin position="366"/>
        <end position="389"/>
    </location>
</feature>
<protein>
    <recommendedName>
        <fullName evidence="2">Acyltransferase 3 domain-containing protein</fullName>
    </recommendedName>
</protein>
<dbReference type="PANTHER" id="PTHR11161">
    <property type="entry name" value="O-ACYLTRANSFERASE"/>
    <property type="match status" value="1"/>
</dbReference>
<keyword evidence="1" id="KW-0472">Membrane</keyword>
<evidence type="ECO:0000259" key="2">
    <source>
        <dbReference type="Pfam" id="PF01757"/>
    </source>
</evidence>
<evidence type="ECO:0000256" key="1">
    <source>
        <dbReference type="SAM" id="Phobius"/>
    </source>
</evidence>
<dbReference type="Pfam" id="PF01757">
    <property type="entry name" value="Acyl_transf_3"/>
    <property type="match status" value="1"/>
</dbReference>
<dbReference type="Proteomes" id="UP001381693">
    <property type="component" value="Unassembled WGS sequence"/>
</dbReference>
<dbReference type="AlphaFoldDB" id="A0AAN8WU90"/>
<keyword evidence="1" id="KW-1133">Transmembrane helix</keyword>
<evidence type="ECO:0000313" key="3">
    <source>
        <dbReference type="EMBL" id="KAK7072436.1"/>
    </source>
</evidence>
<dbReference type="InterPro" id="IPR002656">
    <property type="entry name" value="Acyl_transf_3_dom"/>
</dbReference>
<feature type="transmembrane region" description="Helical" evidence="1">
    <location>
        <begin position="109"/>
        <end position="128"/>
    </location>
</feature>
<gene>
    <name evidence="3" type="ORF">SK128_013071</name>
</gene>
<feature type="non-terminal residue" evidence="3">
    <location>
        <position position="440"/>
    </location>
</feature>
<organism evidence="3 4">
    <name type="scientific">Halocaridina rubra</name>
    <name type="common">Hawaiian red shrimp</name>
    <dbReference type="NCBI Taxonomy" id="373956"/>
    <lineage>
        <taxon>Eukaryota</taxon>
        <taxon>Metazoa</taxon>
        <taxon>Ecdysozoa</taxon>
        <taxon>Arthropoda</taxon>
        <taxon>Crustacea</taxon>
        <taxon>Multicrustacea</taxon>
        <taxon>Malacostraca</taxon>
        <taxon>Eumalacostraca</taxon>
        <taxon>Eucarida</taxon>
        <taxon>Decapoda</taxon>
        <taxon>Pleocyemata</taxon>
        <taxon>Caridea</taxon>
        <taxon>Atyoidea</taxon>
        <taxon>Atyidae</taxon>
        <taxon>Halocaridina</taxon>
    </lineage>
</organism>
<proteinExistence type="predicted"/>
<keyword evidence="1" id="KW-0812">Transmembrane</keyword>
<dbReference type="InterPro" id="IPR052728">
    <property type="entry name" value="O2_lipid_transport_reg"/>
</dbReference>
<evidence type="ECO:0000313" key="4">
    <source>
        <dbReference type="Proteomes" id="UP001381693"/>
    </source>
</evidence>
<dbReference type="GO" id="GO:0016747">
    <property type="term" value="F:acyltransferase activity, transferring groups other than amino-acyl groups"/>
    <property type="evidence" value="ECO:0007669"/>
    <property type="project" value="InterPro"/>
</dbReference>
<feature type="transmembrane region" description="Helical" evidence="1">
    <location>
        <begin position="149"/>
        <end position="168"/>
    </location>
</feature>
<dbReference type="PANTHER" id="PTHR11161:SF0">
    <property type="entry name" value="O-ACYLTRANSFERASE LIKE PROTEIN"/>
    <property type="match status" value="1"/>
</dbReference>
<feature type="transmembrane region" description="Helical" evidence="1">
    <location>
        <begin position="64"/>
        <end position="89"/>
    </location>
</feature>
<sequence>MGEDWDRDGVIFMFSLSQNIERRRERGKKCRLRYFLVFSVPQNIKILFSCEMEKKSQIVSCLHGLRFLSICWVVLGHQYLFTVLGASNIAEIPEMVNKPSFQIIAKGDLSVDTFFFMSGLLICLVTLRRLNREEKFRIVYYYCHRILRLLPPIVFTMIFVATVSGLLVSGPCSWVYQDSYLKGCRKRWWLDVTFVSNLMYSYLDRTVPKGEQISCLPHLWFVNVDMQLYLITPLLVLPLYYWKKKGPILLGIWATVSVIIPASIISANHLPPSSMLTGDPANQEYFEKVYEQPWCRASPYIIGIWTGYLLHTSKDFPKIPGIGKFQSLLGWAVSTILAISAIFGISRYNKFVYPPVPLQMSMSLRILYGSLHRALWGLALHWIVLACHWGHGGPINWFLSHPMWQPVSRLTYCIYLTSIPVQFAISSSSVTTSNYSNFAK</sequence>
<feature type="transmembrane region" description="Helical" evidence="1">
    <location>
        <begin position="219"/>
        <end position="242"/>
    </location>
</feature>
<dbReference type="EMBL" id="JAXCGZ010013490">
    <property type="protein sequence ID" value="KAK7072436.1"/>
    <property type="molecule type" value="Genomic_DNA"/>
</dbReference>
<comment type="caution">
    <text evidence="3">The sequence shown here is derived from an EMBL/GenBank/DDBJ whole genome shotgun (WGS) entry which is preliminary data.</text>
</comment>
<feature type="domain" description="Acyltransferase 3" evidence="2">
    <location>
        <begin position="61"/>
        <end position="426"/>
    </location>
</feature>
<keyword evidence="4" id="KW-1185">Reference proteome</keyword>
<name>A0AAN8WU90_HALRR</name>